<dbReference type="EMBL" id="BGZK01003104">
    <property type="protein sequence ID" value="GBP98273.1"/>
    <property type="molecule type" value="Genomic_DNA"/>
</dbReference>
<dbReference type="Proteomes" id="UP000299102">
    <property type="component" value="Unassembled WGS sequence"/>
</dbReference>
<keyword evidence="3" id="KW-1185">Reference proteome</keyword>
<sequence length="221" mass="23976">MSDGGGTGPPEFSIIERDATAEVAASNLYTDILLSLDERPLRRVLAASRGGGRRPPPRPPAARRPATHGPTLRIVHAIHRELTVRASINCIHLPHGTAARCGPAPRLTHTSNASALPQGQVEYLRSAATYAQDGADEPSTSTVLPTLTYPFNSLNSQIFPSNKSSPCDNVRDFVYSTVETYPATILLFQNDVLEPLALHASHVQLEAVKDYRHQCGHSVWD</sequence>
<feature type="region of interest" description="Disordered" evidence="1">
    <location>
        <begin position="47"/>
        <end position="70"/>
    </location>
</feature>
<evidence type="ECO:0000313" key="3">
    <source>
        <dbReference type="Proteomes" id="UP000299102"/>
    </source>
</evidence>
<proteinExistence type="predicted"/>
<gene>
    <name evidence="2" type="ORF">EVAR_101127_1</name>
</gene>
<comment type="caution">
    <text evidence="2">The sequence shown here is derived from an EMBL/GenBank/DDBJ whole genome shotgun (WGS) entry which is preliminary data.</text>
</comment>
<accession>A0A4C2AG76</accession>
<name>A0A4C2AG76_EUMVA</name>
<evidence type="ECO:0000313" key="2">
    <source>
        <dbReference type="EMBL" id="GBP98273.1"/>
    </source>
</evidence>
<organism evidence="2 3">
    <name type="scientific">Eumeta variegata</name>
    <name type="common">Bagworm moth</name>
    <name type="synonym">Eumeta japonica</name>
    <dbReference type="NCBI Taxonomy" id="151549"/>
    <lineage>
        <taxon>Eukaryota</taxon>
        <taxon>Metazoa</taxon>
        <taxon>Ecdysozoa</taxon>
        <taxon>Arthropoda</taxon>
        <taxon>Hexapoda</taxon>
        <taxon>Insecta</taxon>
        <taxon>Pterygota</taxon>
        <taxon>Neoptera</taxon>
        <taxon>Endopterygota</taxon>
        <taxon>Lepidoptera</taxon>
        <taxon>Glossata</taxon>
        <taxon>Ditrysia</taxon>
        <taxon>Tineoidea</taxon>
        <taxon>Psychidae</taxon>
        <taxon>Oiketicinae</taxon>
        <taxon>Eumeta</taxon>
    </lineage>
</organism>
<reference evidence="2 3" key="1">
    <citation type="journal article" date="2019" name="Commun. Biol.">
        <title>The bagworm genome reveals a unique fibroin gene that provides high tensile strength.</title>
        <authorList>
            <person name="Kono N."/>
            <person name="Nakamura H."/>
            <person name="Ohtoshi R."/>
            <person name="Tomita M."/>
            <person name="Numata K."/>
            <person name="Arakawa K."/>
        </authorList>
    </citation>
    <scope>NUCLEOTIDE SEQUENCE [LARGE SCALE GENOMIC DNA]</scope>
</reference>
<evidence type="ECO:0000256" key="1">
    <source>
        <dbReference type="SAM" id="MobiDB-lite"/>
    </source>
</evidence>
<dbReference type="AlphaFoldDB" id="A0A4C2AG76"/>
<protein>
    <submittedName>
        <fullName evidence="2">Uncharacterized protein</fullName>
    </submittedName>
</protein>